<keyword evidence="2" id="KW-1185">Reference proteome</keyword>
<evidence type="ECO:0000313" key="2">
    <source>
        <dbReference type="Proteomes" id="UP001596157"/>
    </source>
</evidence>
<dbReference type="EMBL" id="JBHSKF010000003">
    <property type="protein sequence ID" value="MFC5287277.1"/>
    <property type="molecule type" value="Genomic_DNA"/>
</dbReference>
<gene>
    <name evidence="1" type="ORF">ACFPM7_09470</name>
</gene>
<organism evidence="1 2">
    <name type="scientific">Actinokineospora guangxiensis</name>
    <dbReference type="NCBI Taxonomy" id="1490288"/>
    <lineage>
        <taxon>Bacteria</taxon>
        <taxon>Bacillati</taxon>
        <taxon>Actinomycetota</taxon>
        <taxon>Actinomycetes</taxon>
        <taxon>Pseudonocardiales</taxon>
        <taxon>Pseudonocardiaceae</taxon>
        <taxon>Actinokineospora</taxon>
    </lineage>
</organism>
<comment type="caution">
    <text evidence="1">The sequence shown here is derived from an EMBL/GenBank/DDBJ whole genome shotgun (WGS) entry which is preliminary data.</text>
</comment>
<dbReference type="Proteomes" id="UP001596157">
    <property type="component" value="Unassembled WGS sequence"/>
</dbReference>
<dbReference type="RefSeq" id="WP_378246039.1">
    <property type="nucleotide sequence ID" value="NZ_JBHSKF010000003.1"/>
</dbReference>
<evidence type="ECO:0000313" key="1">
    <source>
        <dbReference type="EMBL" id="MFC5287277.1"/>
    </source>
</evidence>
<name>A0ABW0EIS2_9PSEU</name>
<reference evidence="2" key="1">
    <citation type="journal article" date="2019" name="Int. J. Syst. Evol. Microbiol.">
        <title>The Global Catalogue of Microorganisms (GCM) 10K type strain sequencing project: providing services to taxonomists for standard genome sequencing and annotation.</title>
        <authorList>
            <consortium name="The Broad Institute Genomics Platform"/>
            <consortium name="The Broad Institute Genome Sequencing Center for Infectious Disease"/>
            <person name="Wu L."/>
            <person name="Ma J."/>
        </authorList>
    </citation>
    <scope>NUCLEOTIDE SEQUENCE [LARGE SCALE GENOMIC DNA]</scope>
    <source>
        <strain evidence="2">CCUG 59778</strain>
    </source>
</reference>
<accession>A0ABW0EIS2</accession>
<protein>
    <submittedName>
        <fullName evidence="1">Uncharacterized protein</fullName>
    </submittedName>
</protein>
<sequence length="81" mass="8924">MRPPIDHLATPQHQDLVHGTTPRHRFLHQLLNPFALLLATAHIGVDRLLMPLPCLAAGAAMFVAHGRLLRLAHRSLRSTSG</sequence>
<proteinExistence type="predicted"/>